<name>A0A064C8L7_9MYCO</name>
<dbReference type="SUPFAM" id="SSF54862">
    <property type="entry name" value="4Fe-4S ferredoxins"/>
    <property type="match status" value="1"/>
</dbReference>
<evidence type="ECO:0000313" key="8">
    <source>
        <dbReference type="EMBL" id="KDE96974.1"/>
    </source>
</evidence>
<comment type="caution">
    <text evidence="8">The sequence shown here is derived from an EMBL/GenBank/DDBJ whole genome shotgun (WGS) entry which is preliminary data.</text>
</comment>
<evidence type="ECO:0000313" key="9">
    <source>
        <dbReference type="Proteomes" id="UP000022835"/>
    </source>
</evidence>
<dbReference type="EMBL" id="JALN02000002">
    <property type="protein sequence ID" value="KDE96974.1"/>
    <property type="molecule type" value="Genomic_DNA"/>
</dbReference>
<dbReference type="GO" id="GO:0051538">
    <property type="term" value="F:3 iron, 4 sulfur cluster binding"/>
    <property type="evidence" value="ECO:0007669"/>
    <property type="project" value="UniProtKB-KW"/>
</dbReference>
<keyword evidence="7" id="KW-0003">3Fe-4S</keyword>
<dbReference type="InterPro" id="IPR051269">
    <property type="entry name" value="Fe-S_cluster_ET"/>
</dbReference>
<evidence type="ECO:0000256" key="7">
    <source>
        <dbReference type="ARBA" id="ARBA00023291"/>
    </source>
</evidence>
<dbReference type="STRING" id="1440774.Y900_027100"/>
<keyword evidence="4" id="KW-0249">Electron transport</keyword>
<keyword evidence="2" id="KW-0813">Transport</keyword>
<proteinExistence type="predicted"/>
<dbReference type="GO" id="GO:0046872">
    <property type="term" value="F:metal ion binding"/>
    <property type="evidence" value="ECO:0007669"/>
    <property type="project" value="UniProtKB-KW"/>
</dbReference>
<dbReference type="eggNOG" id="COG1141">
    <property type="taxonomic scope" value="Bacteria"/>
</dbReference>
<evidence type="ECO:0000256" key="3">
    <source>
        <dbReference type="ARBA" id="ARBA00022723"/>
    </source>
</evidence>
<gene>
    <name evidence="8" type="ORF">Y900_027100</name>
</gene>
<protein>
    <submittedName>
        <fullName evidence="8">Ferredoxin</fullName>
    </submittedName>
</protein>
<dbReference type="Pfam" id="PF13459">
    <property type="entry name" value="Fer4_15"/>
    <property type="match status" value="1"/>
</dbReference>
<comment type="cofactor">
    <cofactor evidence="1">
        <name>[3Fe-4S] cluster</name>
        <dbReference type="ChEBI" id="CHEBI:21137"/>
    </cofactor>
</comment>
<evidence type="ECO:0000256" key="5">
    <source>
        <dbReference type="ARBA" id="ARBA00023004"/>
    </source>
</evidence>
<dbReference type="Proteomes" id="UP000022835">
    <property type="component" value="Unassembled WGS sequence"/>
</dbReference>
<reference evidence="8" key="1">
    <citation type="submission" date="2014-05" db="EMBL/GenBank/DDBJ databases">
        <title>Genome sequence of Mycobacterium aromaticivorans strain JS19b1T (= DSM 45407T).</title>
        <authorList>
            <person name="Kwak Y."/>
            <person name="Park G.-S."/>
            <person name="Li Q.X."/>
            <person name="Lee S.-E."/>
            <person name="Shin J.-H."/>
        </authorList>
    </citation>
    <scope>NUCLEOTIDE SEQUENCE [LARGE SCALE GENOMIC DNA]</scope>
    <source>
        <strain evidence="8">JS19b1</strain>
    </source>
</reference>
<dbReference type="PANTHER" id="PTHR36923:SF3">
    <property type="entry name" value="FERREDOXIN"/>
    <property type="match status" value="1"/>
</dbReference>
<accession>A0A064C8L7</accession>
<sequence>MSVIKADVEVCQGYANCVVAAADVFDIGDTGTVVILDDTVAESDEARIVTAIRSCPVSALRLETA</sequence>
<evidence type="ECO:0000256" key="1">
    <source>
        <dbReference type="ARBA" id="ARBA00001927"/>
    </source>
</evidence>
<organism evidence="8 9">
    <name type="scientific">Mycolicibacterium aromaticivorans JS19b1 = JCM 16368</name>
    <dbReference type="NCBI Taxonomy" id="1440774"/>
    <lineage>
        <taxon>Bacteria</taxon>
        <taxon>Bacillati</taxon>
        <taxon>Actinomycetota</taxon>
        <taxon>Actinomycetes</taxon>
        <taxon>Mycobacteriales</taxon>
        <taxon>Mycobacteriaceae</taxon>
        <taxon>Mycolicibacterium</taxon>
    </lineage>
</organism>
<evidence type="ECO:0000256" key="4">
    <source>
        <dbReference type="ARBA" id="ARBA00022982"/>
    </source>
</evidence>
<keyword evidence="9" id="KW-1185">Reference proteome</keyword>
<evidence type="ECO:0000256" key="6">
    <source>
        <dbReference type="ARBA" id="ARBA00023014"/>
    </source>
</evidence>
<dbReference type="OrthoDB" id="14703at2"/>
<evidence type="ECO:0000256" key="2">
    <source>
        <dbReference type="ARBA" id="ARBA00022448"/>
    </source>
</evidence>
<keyword evidence="5" id="KW-0408">Iron</keyword>
<dbReference type="RefSeq" id="WP_036348106.1">
    <property type="nucleotide sequence ID" value="NZ_JALN02000002.1"/>
</dbReference>
<dbReference type="PANTHER" id="PTHR36923">
    <property type="entry name" value="FERREDOXIN"/>
    <property type="match status" value="1"/>
</dbReference>
<dbReference type="Gene3D" id="3.30.70.20">
    <property type="match status" value="1"/>
</dbReference>
<keyword evidence="3" id="KW-0479">Metal-binding</keyword>
<keyword evidence="6" id="KW-0411">Iron-sulfur</keyword>
<dbReference type="AlphaFoldDB" id="A0A064C8L7"/>